<dbReference type="InterPro" id="IPR047726">
    <property type="entry name" value="CsgH_dom"/>
</dbReference>
<dbReference type="EMBL" id="RCZD01000003">
    <property type="protein sequence ID" value="TPG63333.1"/>
    <property type="molecule type" value="Genomic_DNA"/>
</dbReference>
<evidence type="ECO:0000256" key="2">
    <source>
        <dbReference type="ARBA" id="ARBA00006329"/>
    </source>
</evidence>
<proteinExistence type="inferred from homology"/>
<comment type="caution">
    <text evidence="7">The sequence shown here is derived from an EMBL/GenBank/DDBJ whole genome shotgun (WGS) entry which is preliminary data.</text>
</comment>
<dbReference type="NCBIfam" id="NF041112">
    <property type="entry name" value="chap_CsgH_alph"/>
    <property type="match status" value="1"/>
</dbReference>
<keyword evidence="4" id="KW-0732">Signal</keyword>
<keyword evidence="5" id="KW-0574">Periplasm</keyword>
<dbReference type="InterPro" id="IPR053722">
    <property type="entry name" value="Curli_assembly_CsgC/AgfC"/>
</dbReference>
<dbReference type="OrthoDB" id="6629380at2"/>
<protein>
    <recommendedName>
        <fullName evidence="3">Curli assembly protein CsgC</fullName>
    </recommendedName>
</protein>
<name>A0A502GQY5_9GAMM</name>
<evidence type="ECO:0000313" key="7">
    <source>
        <dbReference type="EMBL" id="TPG63333.1"/>
    </source>
</evidence>
<dbReference type="NCBIfam" id="NF007507">
    <property type="entry name" value="PRK10102.1"/>
    <property type="match status" value="1"/>
</dbReference>
<evidence type="ECO:0000256" key="1">
    <source>
        <dbReference type="ARBA" id="ARBA00004418"/>
    </source>
</evidence>
<dbReference type="Gene3D" id="2.60.40.2420">
    <property type="match status" value="1"/>
</dbReference>
<evidence type="ECO:0000256" key="3">
    <source>
        <dbReference type="ARBA" id="ARBA00017442"/>
    </source>
</evidence>
<keyword evidence="6" id="KW-0143">Chaperone</keyword>
<dbReference type="RefSeq" id="WP_140471116.1">
    <property type="nucleotide sequence ID" value="NZ_RCZD01000003.1"/>
</dbReference>
<comment type="similarity">
    <text evidence="2">Belongs to the CsgC/AgfC family.</text>
</comment>
<accession>A0A502GQY5</accession>
<dbReference type="AlphaFoldDB" id="A0A502GQY5"/>
<dbReference type="InterPro" id="IPR014491">
    <property type="entry name" value="Curli_production_prot_CsgC"/>
</dbReference>
<dbReference type="Pfam" id="PF10610">
    <property type="entry name" value="Tafi-CsgC"/>
    <property type="match status" value="1"/>
</dbReference>
<gene>
    <name evidence="7" type="ORF">EAH77_07125</name>
</gene>
<comment type="subcellular location">
    <subcellularLocation>
        <location evidence="1">Periplasm</location>
    </subcellularLocation>
</comment>
<dbReference type="Proteomes" id="UP000317663">
    <property type="component" value="Unassembled WGS sequence"/>
</dbReference>
<dbReference type="GO" id="GO:0042597">
    <property type="term" value="C:periplasmic space"/>
    <property type="evidence" value="ECO:0007669"/>
    <property type="project" value="UniProtKB-SubCell"/>
</dbReference>
<evidence type="ECO:0000256" key="5">
    <source>
        <dbReference type="ARBA" id="ARBA00022764"/>
    </source>
</evidence>
<evidence type="ECO:0000256" key="4">
    <source>
        <dbReference type="ARBA" id="ARBA00022729"/>
    </source>
</evidence>
<organism evidence="7 8">
    <name type="scientific">Ewingella americana</name>
    <dbReference type="NCBI Taxonomy" id="41202"/>
    <lineage>
        <taxon>Bacteria</taxon>
        <taxon>Pseudomonadati</taxon>
        <taxon>Pseudomonadota</taxon>
        <taxon>Gammaproteobacteria</taxon>
        <taxon>Enterobacterales</taxon>
        <taxon>Yersiniaceae</taxon>
        <taxon>Ewingella</taxon>
    </lineage>
</organism>
<evidence type="ECO:0000313" key="8">
    <source>
        <dbReference type="Proteomes" id="UP000317663"/>
    </source>
</evidence>
<keyword evidence="8" id="KW-1185">Reference proteome</keyword>
<evidence type="ECO:0000256" key="6">
    <source>
        <dbReference type="ARBA" id="ARBA00023186"/>
    </source>
</evidence>
<reference evidence="7 8" key="1">
    <citation type="journal article" date="2019" name="Environ. Microbiol.">
        <title>Species interactions and distinct microbial communities in high Arctic permafrost affected cryosols are associated with the CH4 and CO2 gas fluxes.</title>
        <authorList>
            <person name="Altshuler I."/>
            <person name="Hamel J."/>
            <person name="Turney S."/>
            <person name="Magnuson E."/>
            <person name="Levesque R."/>
            <person name="Greer C."/>
            <person name="Whyte L.G."/>
        </authorList>
    </citation>
    <scope>NUCLEOTIDE SEQUENCE [LARGE SCALE GENOMIC DNA]</scope>
    <source>
        <strain evidence="7 8">E4</strain>
    </source>
</reference>
<sequence>MHVLLIAAVLSNQLWFDTQADADTYVVTPMATLADSCSCQISIAVSHRAAQGQSTSRQQRNVTLPANQPLPLGQMRFSMQKGDWTQITVTLTDGKGLLMAKQLIVPDNS</sequence>